<dbReference type="GO" id="GO:0051231">
    <property type="term" value="P:spindle elongation"/>
    <property type="evidence" value="ECO:0007669"/>
    <property type="project" value="TreeGrafter"/>
</dbReference>
<comment type="caution">
    <text evidence="2">Lacks conserved residue(s) required for the propagation of feature annotation.</text>
</comment>
<dbReference type="Gene3D" id="3.40.850.10">
    <property type="entry name" value="Kinesin motor domain"/>
    <property type="match status" value="2"/>
</dbReference>
<dbReference type="GO" id="GO:0007018">
    <property type="term" value="P:microtubule-based movement"/>
    <property type="evidence" value="ECO:0007669"/>
    <property type="project" value="InterPro"/>
</dbReference>
<keyword evidence="6" id="KW-1185">Reference proteome</keyword>
<sequence length="504" mass="55995">MADPDRAKPNLCSNPSQKVRIVAKLRGLTEQESGSLNGSSTPLISVRKPDDSYPSDKVTISFGEQPASRKDAFEVDYCYEQDEDVGLIYSREVKPLISRVLNGQNGCEERPGLLMLAMADALSLSEEVGKLVKVSFYEVFQDHVYDLLDSRRCEVPVKSISEFHKLLYSGPHKPVQKIPLEPPRRSHKGAMIRILSCDEKLNTKACKMNFVDLAGYEDARRNSSDGISLAESTRINKSLYSLMNVVYALNANESRVPYRESKLTRMLQDSLGGANFVLMLTCLNPVLWQDTMYTLSLASRSCQSISRVMDSTIKSKSSAKPLVPSSFKCGKSASSFKSGKFRTVSATIKKEMTRSRVLLHDKKPSSMVKGRKLFDDGKDMISSEQGTFFSSAIKETEPTTKDDKDGFRCTESNHVEVTSGIDTDRKALVLFEDGCGMGKENKILMNEDGSPPLSNSLVHNYLQFLNSASKEELKGIKLEDLQDIGLSEKQVTGMMKRVAGEIFS</sequence>
<dbReference type="InterPro" id="IPR036961">
    <property type="entry name" value="Kinesin_motor_dom_sf"/>
</dbReference>
<dbReference type="PANTHER" id="PTHR47969:SF9">
    <property type="entry name" value="KINESIN-LIKE PROTEIN"/>
    <property type="match status" value="1"/>
</dbReference>
<reference evidence="5" key="1">
    <citation type="submission" date="2022-12" db="EMBL/GenBank/DDBJ databases">
        <title>Draft genome assemblies for two species of Escallonia (Escalloniales).</title>
        <authorList>
            <person name="Chanderbali A."/>
            <person name="Dervinis C."/>
            <person name="Anghel I."/>
            <person name="Soltis D."/>
            <person name="Soltis P."/>
            <person name="Zapata F."/>
        </authorList>
    </citation>
    <scope>NUCLEOTIDE SEQUENCE</scope>
    <source>
        <strain evidence="5">UCBG92.1500</strain>
        <tissue evidence="5">Leaf</tissue>
    </source>
</reference>
<evidence type="ECO:0000313" key="5">
    <source>
        <dbReference type="EMBL" id="KAK2983528.1"/>
    </source>
</evidence>
<dbReference type="GO" id="GO:0005875">
    <property type="term" value="C:microtubule associated complex"/>
    <property type="evidence" value="ECO:0007669"/>
    <property type="project" value="TreeGrafter"/>
</dbReference>
<keyword evidence="1" id="KW-0505">Motor protein</keyword>
<protein>
    <recommendedName>
        <fullName evidence="4">Kinesin motor domain-containing protein</fullName>
    </recommendedName>
</protein>
<dbReference type="InterPro" id="IPR001752">
    <property type="entry name" value="Kinesin_motor_dom"/>
</dbReference>
<dbReference type="PROSITE" id="PS50067">
    <property type="entry name" value="KINESIN_MOTOR_2"/>
    <property type="match status" value="1"/>
</dbReference>
<evidence type="ECO:0000259" key="4">
    <source>
        <dbReference type="PROSITE" id="PS50067"/>
    </source>
</evidence>
<dbReference type="AlphaFoldDB" id="A0AA88RCB1"/>
<evidence type="ECO:0000256" key="1">
    <source>
        <dbReference type="ARBA" id="ARBA00023175"/>
    </source>
</evidence>
<organism evidence="5 6">
    <name type="scientific">Escallonia rubra</name>
    <dbReference type="NCBI Taxonomy" id="112253"/>
    <lineage>
        <taxon>Eukaryota</taxon>
        <taxon>Viridiplantae</taxon>
        <taxon>Streptophyta</taxon>
        <taxon>Embryophyta</taxon>
        <taxon>Tracheophyta</taxon>
        <taxon>Spermatophyta</taxon>
        <taxon>Magnoliopsida</taxon>
        <taxon>eudicotyledons</taxon>
        <taxon>Gunneridae</taxon>
        <taxon>Pentapetalae</taxon>
        <taxon>asterids</taxon>
        <taxon>campanulids</taxon>
        <taxon>Escalloniales</taxon>
        <taxon>Escalloniaceae</taxon>
        <taxon>Escallonia</taxon>
    </lineage>
</organism>
<evidence type="ECO:0000256" key="3">
    <source>
        <dbReference type="SAM" id="MobiDB-lite"/>
    </source>
</evidence>
<comment type="similarity">
    <text evidence="2">Belongs to the TRAFAC class myosin-kinesin ATPase superfamily. Kinesin family.</text>
</comment>
<name>A0AA88RCB1_9ASTE</name>
<dbReference type="GO" id="GO:0007052">
    <property type="term" value="P:mitotic spindle organization"/>
    <property type="evidence" value="ECO:0007669"/>
    <property type="project" value="TreeGrafter"/>
</dbReference>
<feature type="compositionally biased region" description="Polar residues" evidence="3">
    <location>
        <begin position="30"/>
        <end position="43"/>
    </location>
</feature>
<evidence type="ECO:0000256" key="2">
    <source>
        <dbReference type="PROSITE-ProRule" id="PRU00283"/>
    </source>
</evidence>
<proteinExistence type="inferred from homology"/>
<dbReference type="PANTHER" id="PTHR47969">
    <property type="entry name" value="CHROMOSOME-ASSOCIATED KINESIN KIF4A-RELATED"/>
    <property type="match status" value="1"/>
</dbReference>
<dbReference type="InterPro" id="IPR027417">
    <property type="entry name" value="P-loop_NTPase"/>
</dbReference>
<dbReference type="GO" id="GO:0005524">
    <property type="term" value="F:ATP binding"/>
    <property type="evidence" value="ECO:0007669"/>
    <property type="project" value="InterPro"/>
</dbReference>
<dbReference type="GO" id="GO:0008017">
    <property type="term" value="F:microtubule binding"/>
    <property type="evidence" value="ECO:0007669"/>
    <property type="project" value="InterPro"/>
</dbReference>
<dbReference type="Proteomes" id="UP001187471">
    <property type="component" value="Unassembled WGS sequence"/>
</dbReference>
<dbReference type="SUPFAM" id="SSF52540">
    <property type="entry name" value="P-loop containing nucleoside triphosphate hydrolases"/>
    <property type="match status" value="1"/>
</dbReference>
<dbReference type="EMBL" id="JAVXUO010001311">
    <property type="protein sequence ID" value="KAK2983528.1"/>
    <property type="molecule type" value="Genomic_DNA"/>
</dbReference>
<accession>A0AA88RCB1</accession>
<dbReference type="GO" id="GO:0003777">
    <property type="term" value="F:microtubule motor activity"/>
    <property type="evidence" value="ECO:0007669"/>
    <property type="project" value="InterPro"/>
</dbReference>
<dbReference type="SMART" id="SM00129">
    <property type="entry name" value="KISc"/>
    <property type="match status" value="1"/>
</dbReference>
<gene>
    <name evidence="5" type="ORF">RJ640_023062</name>
</gene>
<comment type="caution">
    <text evidence="5">The sequence shown here is derived from an EMBL/GenBank/DDBJ whole genome shotgun (WGS) entry which is preliminary data.</text>
</comment>
<evidence type="ECO:0000313" key="6">
    <source>
        <dbReference type="Proteomes" id="UP001187471"/>
    </source>
</evidence>
<dbReference type="Pfam" id="PF00225">
    <property type="entry name" value="Kinesin"/>
    <property type="match status" value="1"/>
</dbReference>
<feature type="domain" description="Kinesin motor" evidence="4">
    <location>
        <begin position="1"/>
        <end position="304"/>
    </location>
</feature>
<feature type="region of interest" description="Disordered" evidence="3">
    <location>
        <begin position="30"/>
        <end position="52"/>
    </location>
</feature>
<dbReference type="InterPro" id="IPR027640">
    <property type="entry name" value="Kinesin-like_fam"/>
</dbReference>
<dbReference type="PRINTS" id="PR00380">
    <property type="entry name" value="KINESINHEAVY"/>
</dbReference>